<dbReference type="EMBL" id="SLVU01000008">
    <property type="protein sequence ID" value="TCN30300.1"/>
    <property type="molecule type" value="Genomic_DNA"/>
</dbReference>
<dbReference type="Proteomes" id="UP000295043">
    <property type="component" value="Unassembled WGS sequence"/>
</dbReference>
<protein>
    <submittedName>
        <fullName evidence="1">Uncharacterized protein</fullName>
    </submittedName>
</protein>
<dbReference type="RefSeq" id="WP_132075797.1">
    <property type="nucleotide sequence ID" value="NZ_SLVU01000008.1"/>
</dbReference>
<comment type="caution">
    <text evidence="1">The sequence shown here is derived from an EMBL/GenBank/DDBJ whole genome shotgun (WGS) entry which is preliminary data.</text>
</comment>
<evidence type="ECO:0000313" key="2">
    <source>
        <dbReference type="Proteomes" id="UP000295043"/>
    </source>
</evidence>
<proteinExistence type="predicted"/>
<accession>A0A4V2REY1</accession>
<gene>
    <name evidence="1" type="ORF">EV184_108174</name>
</gene>
<evidence type="ECO:0000313" key="1">
    <source>
        <dbReference type="EMBL" id="TCN30300.1"/>
    </source>
</evidence>
<organism evidence="1 2">
    <name type="scientific">Sinorhizobium americanum</name>
    <dbReference type="NCBI Taxonomy" id="194963"/>
    <lineage>
        <taxon>Bacteria</taxon>
        <taxon>Pseudomonadati</taxon>
        <taxon>Pseudomonadota</taxon>
        <taxon>Alphaproteobacteria</taxon>
        <taxon>Hyphomicrobiales</taxon>
        <taxon>Rhizobiaceae</taxon>
        <taxon>Sinorhizobium/Ensifer group</taxon>
        <taxon>Sinorhizobium</taxon>
    </lineage>
</organism>
<reference evidence="1 2" key="1">
    <citation type="submission" date="2019-03" db="EMBL/GenBank/DDBJ databases">
        <title>Genomic Encyclopedia of Type Strains, Phase IV (KMG-V): Genome sequencing to study the core and pangenomes of soil and plant-associated prokaryotes.</title>
        <authorList>
            <person name="Whitman W."/>
        </authorList>
    </citation>
    <scope>NUCLEOTIDE SEQUENCE [LARGE SCALE GENOMIC DNA]</scope>
    <source>
        <strain evidence="1 2">23C40</strain>
    </source>
</reference>
<dbReference type="AlphaFoldDB" id="A0A4V2REY1"/>
<sequence>MMSYSRTATAEDVNAAFDPADEALGGAFKDGFREGWLLAMTADGDSYEELTEEYGRAVDTAPSEAWNAHRQKYFAMLPLAAIPAFGSMFVPPRTLAEKVEELAAFLCSDFDEEFNPCHGYHWPEHENDDGYRGAGGYVRLQPSDVQARARESATRILRFLAPGGAAGPSDRLAEALKMNGLATVEELVDMANVGQWLMNAIDTYTKAPSLIEDWSPADDPAEIVGDLYNRFEESINCHRADLDRLKAAEAALAGVDAYDRGRRDMLNAILALNKEAAAGLAELHEREADPYGKLPFDVVYWVTFVAGQLGIKSKDEAAADTGGADA</sequence>
<name>A0A4V2REY1_9HYPH</name>